<accession>A0ABT8A5I1</accession>
<reference evidence="7" key="1">
    <citation type="journal article" date="2019" name="Int. J. Syst. Evol. Microbiol.">
        <title>The Global Catalogue of Microorganisms (GCM) 10K type strain sequencing project: providing services to taxonomists for standard genome sequencing and annotation.</title>
        <authorList>
            <consortium name="The Broad Institute Genomics Platform"/>
            <consortium name="The Broad Institute Genome Sequencing Center for Infectious Disease"/>
            <person name="Wu L."/>
            <person name="Ma J."/>
        </authorList>
    </citation>
    <scope>NUCLEOTIDE SEQUENCE [LARGE SCALE GENOMIC DNA]</scope>
    <source>
        <strain evidence="7">CECT 7131</strain>
    </source>
</reference>
<evidence type="ECO:0000256" key="4">
    <source>
        <dbReference type="ARBA" id="ARBA00023136"/>
    </source>
</evidence>
<feature type="transmembrane region" description="Helical" evidence="5">
    <location>
        <begin position="47"/>
        <end position="67"/>
    </location>
</feature>
<dbReference type="RefSeq" id="WP_290316652.1">
    <property type="nucleotide sequence ID" value="NZ_JAUFPN010000115.1"/>
</dbReference>
<evidence type="ECO:0000256" key="3">
    <source>
        <dbReference type="ARBA" id="ARBA00022989"/>
    </source>
</evidence>
<dbReference type="InterPro" id="IPR012451">
    <property type="entry name" value="DUF1656"/>
</dbReference>
<keyword evidence="1" id="KW-1003">Cell membrane</keyword>
<feature type="transmembrane region" description="Helical" evidence="5">
    <location>
        <begin position="6"/>
        <end position="26"/>
    </location>
</feature>
<proteinExistence type="predicted"/>
<keyword evidence="7" id="KW-1185">Reference proteome</keyword>
<gene>
    <name evidence="6" type="ORF">QWZ14_10725</name>
</gene>
<name>A0ABT8A5I1_9PROT</name>
<dbReference type="Pfam" id="PF07869">
    <property type="entry name" value="DUF1656"/>
    <property type="match status" value="1"/>
</dbReference>
<evidence type="ECO:0000256" key="2">
    <source>
        <dbReference type="ARBA" id="ARBA00022692"/>
    </source>
</evidence>
<comment type="caution">
    <text evidence="6">The sequence shown here is derived from an EMBL/GenBank/DDBJ whole genome shotgun (WGS) entry which is preliminary data.</text>
</comment>
<evidence type="ECO:0000256" key="5">
    <source>
        <dbReference type="SAM" id="Phobius"/>
    </source>
</evidence>
<evidence type="ECO:0000313" key="6">
    <source>
        <dbReference type="EMBL" id="MDN3564839.1"/>
    </source>
</evidence>
<protein>
    <submittedName>
        <fullName evidence="6">DUF1656 domain-containing protein</fullName>
    </submittedName>
</protein>
<sequence length="69" mass="7684">MIAELDIFGIYLPALLVWALLALLLSSLLRRALIRAGIYARVWHPPLFDAALFLLLLGGIVALTAWIDR</sequence>
<keyword evidence="4 5" id="KW-0472">Membrane</keyword>
<dbReference type="Proteomes" id="UP001529369">
    <property type="component" value="Unassembled WGS sequence"/>
</dbReference>
<keyword evidence="2 5" id="KW-0812">Transmembrane</keyword>
<dbReference type="EMBL" id="JAUFPN010000115">
    <property type="protein sequence ID" value="MDN3564839.1"/>
    <property type="molecule type" value="Genomic_DNA"/>
</dbReference>
<keyword evidence="3 5" id="KW-1133">Transmembrane helix</keyword>
<organism evidence="6 7">
    <name type="scientific">Paeniroseomonas aquatica</name>
    <dbReference type="NCBI Taxonomy" id="373043"/>
    <lineage>
        <taxon>Bacteria</taxon>
        <taxon>Pseudomonadati</taxon>
        <taxon>Pseudomonadota</taxon>
        <taxon>Alphaproteobacteria</taxon>
        <taxon>Acetobacterales</taxon>
        <taxon>Acetobacteraceae</taxon>
        <taxon>Paeniroseomonas</taxon>
    </lineage>
</organism>
<evidence type="ECO:0000313" key="7">
    <source>
        <dbReference type="Proteomes" id="UP001529369"/>
    </source>
</evidence>
<evidence type="ECO:0000256" key="1">
    <source>
        <dbReference type="ARBA" id="ARBA00022475"/>
    </source>
</evidence>